<dbReference type="SUPFAM" id="SSF54695">
    <property type="entry name" value="POZ domain"/>
    <property type="match status" value="2"/>
</dbReference>
<dbReference type="Gene3D" id="2.60.210.10">
    <property type="entry name" value="Apoptosis, Tumor Necrosis Factor Receptor Associated Protein 2, Chain A"/>
    <property type="match status" value="2"/>
</dbReference>
<dbReference type="InterPro" id="IPR052664">
    <property type="entry name" value="BTB-MATH_domain_protein"/>
</dbReference>
<dbReference type="CDD" id="cd00121">
    <property type="entry name" value="MATH"/>
    <property type="match status" value="2"/>
</dbReference>
<keyword evidence="4" id="KW-1185">Reference proteome</keyword>
<dbReference type="InterPro" id="IPR011333">
    <property type="entry name" value="SKP1/BTB/POZ_sf"/>
</dbReference>
<evidence type="ECO:0000256" key="1">
    <source>
        <dbReference type="SAM" id="MobiDB-lite"/>
    </source>
</evidence>
<dbReference type="PANTHER" id="PTHR22743">
    <property type="entry name" value="MEPRIN/TRAF-LIKE MATH FAMILY-C.ELEGANS"/>
    <property type="match status" value="1"/>
</dbReference>
<dbReference type="AlphaFoldDB" id="A0A2G5TNE0"/>
<dbReference type="InterPro" id="IPR008974">
    <property type="entry name" value="TRAF-like"/>
</dbReference>
<organism evidence="3 4">
    <name type="scientific">Caenorhabditis nigoni</name>
    <dbReference type="NCBI Taxonomy" id="1611254"/>
    <lineage>
        <taxon>Eukaryota</taxon>
        <taxon>Metazoa</taxon>
        <taxon>Ecdysozoa</taxon>
        <taxon>Nematoda</taxon>
        <taxon>Chromadorea</taxon>
        <taxon>Rhabditida</taxon>
        <taxon>Rhabditina</taxon>
        <taxon>Rhabditomorpha</taxon>
        <taxon>Rhabditoidea</taxon>
        <taxon>Rhabditidae</taxon>
        <taxon>Peloderinae</taxon>
        <taxon>Caenorhabditis</taxon>
    </lineage>
</organism>
<sequence length="669" mass="76772">MANKENGMDIGDNVDAQQREIKAMKRIFDEMSEQLQSMEESISKISKSETSANSKQEPTEKSINSKGKMPAESQKCFVLKHVFTNIAGWNNGDYKYAEDEEHFNVKCCIVLARHGNHLNFSIFFYDIEEWSVETEEDWSVQTKIQFKLVSSNGNAVIKTMDYCVEGEGETGFPEFMDWQTVEKKYLVDGNLTAEIQVQVIETVGLGKEKIRTFDESNRDVSDVVLTVRDTKFYVLKKFLAAQSSFFKTLFFGNFSESLISEVTLTGIDPYDFHHFLECLYGESAIDDTTVEGVFLLADMYDAPTVIRRCQEFLLEKSEKALYKKIQIANRNLMQSWTNLANESSEYQKMSGKSFVLKHVFKNVANLRGSAKSEKEDHFGMFWYMCLEWKGDDLEFFIDFSNPISTEKKWSIETEIEVKIIGKRRNDARGPMSHCFKKSGRLSFQQWPYFPCLEELEEGLLVDGNLTVEVHVTIKKSVGLRKGKIRKFDVSQKDVSDVVLDVKGIKFYSSKMYLAAQSSFFKDLFCGTFSDSMKSEVTLTGIDPHDFQNLLELLYSESAINDSTVEGILHLALIYEIPTATKRCEEFLLLKSKKKLKKKLMLAVRYKLKILKRMCLDHIGNKEQIRSMIPSNIQDLDHELMSVLLEKAISTKANAICCFAEPKCRFLLNS</sequence>
<reference evidence="4" key="1">
    <citation type="submission" date="2017-10" db="EMBL/GenBank/DDBJ databases">
        <title>Rapid genome shrinkage in a self-fertile nematode reveals novel sperm competition proteins.</title>
        <authorList>
            <person name="Yin D."/>
            <person name="Schwarz E.M."/>
            <person name="Thomas C.G."/>
            <person name="Felde R.L."/>
            <person name="Korf I.F."/>
            <person name="Cutter A.D."/>
            <person name="Schartner C.M."/>
            <person name="Ralston E.J."/>
            <person name="Meyer B.J."/>
            <person name="Haag E.S."/>
        </authorList>
    </citation>
    <scope>NUCLEOTIDE SEQUENCE [LARGE SCALE GENOMIC DNA]</scope>
    <source>
        <strain evidence="4">JU1422</strain>
    </source>
</reference>
<dbReference type="InterPro" id="IPR002083">
    <property type="entry name" value="MATH/TRAF_dom"/>
</dbReference>
<dbReference type="SMART" id="SM00061">
    <property type="entry name" value="MATH"/>
    <property type="match status" value="2"/>
</dbReference>
<dbReference type="Pfam" id="PF00651">
    <property type="entry name" value="BTB"/>
    <property type="match status" value="2"/>
</dbReference>
<dbReference type="CDD" id="cd18186">
    <property type="entry name" value="BTB_POZ_ZBTB_KLHL-like"/>
    <property type="match status" value="2"/>
</dbReference>
<dbReference type="Pfam" id="PF00917">
    <property type="entry name" value="MATH"/>
    <property type="match status" value="2"/>
</dbReference>
<dbReference type="InterPro" id="IPR000210">
    <property type="entry name" value="BTB/POZ_dom"/>
</dbReference>
<dbReference type="PANTHER" id="PTHR22743:SF165">
    <property type="entry name" value="BTB AND MATH DOMAIN CONTAINING-RELATED"/>
    <property type="match status" value="1"/>
</dbReference>
<evidence type="ECO:0000259" key="2">
    <source>
        <dbReference type="PROSITE" id="PS50097"/>
    </source>
</evidence>
<name>A0A2G5TNE0_9PELO</name>
<comment type="caution">
    <text evidence="3">The sequence shown here is derived from an EMBL/GenBank/DDBJ whole genome shotgun (WGS) entry which is preliminary data.</text>
</comment>
<protein>
    <recommendedName>
        <fullName evidence="2">BTB domain-containing protein</fullName>
    </recommendedName>
</protein>
<feature type="domain" description="BTB" evidence="2">
    <location>
        <begin position="221"/>
        <end position="280"/>
    </location>
</feature>
<dbReference type="SMART" id="SM00225">
    <property type="entry name" value="BTB"/>
    <property type="match status" value="2"/>
</dbReference>
<gene>
    <name evidence="3" type="primary">Cnig_chr_V.g20607</name>
    <name evidence="3" type="ORF">B9Z55_020607</name>
</gene>
<dbReference type="EMBL" id="PDUG01000005">
    <property type="protein sequence ID" value="PIC28804.1"/>
    <property type="molecule type" value="Genomic_DNA"/>
</dbReference>
<accession>A0A2G5TNE0</accession>
<feature type="domain" description="BTB" evidence="2">
    <location>
        <begin position="495"/>
        <end position="555"/>
    </location>
</feature>
<feature type="compositionally biased region" description="Polar residues" evidence="1">
    <location>
        <begin position="52"/>
        <end position="65"/>
    </location>
</feature>
<feature type="compositionally biased region" description="Low complexity" evidence="1">
    <location>
        <begin position="35"/>
        <end position="51"/>
    </location>
</feature>
<dbReference type="Gene3D" id="3.30.710.10">
    <property type="entry name" value="Potassium Channel Kv1.1, Chain A"/>
    <property type="match status" value="2"/>
</dbReference>
<dbReference type="Proteomes" id="UP000230233">
    <property type="component" value="Chromosome V"/>
</dbReference>
<dbReference type="PROSITE" id="PS50097">
    <property type="entry name" value="BTB"/>
    <property type="match status" value="2"/>
</dbReference>
<dbReference type="SUPFAM" id="SSF49599">
    <property type="entry name" value="TRAF domain-like"/>
    <property type="match status" value="2"/>
</dbReference>
<evidence type="ECO:0000313" key="3">
    <source>
        <dbReference type="EMBL" id="PIC28804.1"/>
    </source>
</evidence>
<proteinExistence type="predicted"/>
<evidence type="ECO:0000313" key="4">
    <source>
        <dbReference type="Proteomes" id="UP000230233"/>
    </source>
</evidence>
<feature type="region of interest" description="Disordered" evidence="1">
    <location>
        <begin position="35"/>
        <end position="67"/>
    </location>
</feature>